<keyword evidence="1" id="KW-0378">Hydrolase</keyword>
<keyword evidence="2" id="KW-1185">Reference proteome</keyword>
<sequence length="344" mass="41125">MKELNSIPIENIYYMLCYSWDKLDYISRNKIGIEESMDIQNLLCRILVDEVDILIKKGIKKNYKELNESSSVVKGKINFKESIKYKSTKQCKVNHSYDELNENIIINIVIKTTLINLIKIEDLSISNRNKVKRLIKYFNFIDTILLNKKIFKNISFNKMNREYKFIINICELIFDNLLINKNDNSAEFYNFIEDERKMAYLFESFIRNFYKKELKGAKVYREDIYWELTGEFVEFLPKMQTDISLEYNDKKYLIDAKYYKKSLVENYGSKKLISGNLYQIFSYLKNNESKSKKDEFSTGILLYPRVDKTLDLEYSMDKHNINIYTVNLNSKWNEISKRLISLIK</sequence>
<dbReference type="PANTHER" id="PTHR38733:SF1">
    <property type="entry name" value="TYPE IV METHYL-DIRECTED RESTRICTION ENZYME ECOKMCRBC"/>
    <property type="match status" value="1"/>
</dbReference>
<dbReference type="RefSeq" id="WP_204572236.1">
    <property type="nucleotide sequence ID" value="NZ_JACJLL010000042.1"/>
</dbReference>
<dbReference type="EMBL" id="JACJLL010000042">
    <property type="protein sequence ID" value="MBM6819327.1"/>
    <property type="molecule type" value="Genomic_DNA"/>
</dbReference>
<dbReference type="InterPro" id="IPR019292">
    <property type="entry name" value="McrC"/>
</dbReference>
<dbReference type="InterPro" id="IPR014407">
    <property type="entry name" value="McrC_bac"/>
</dbReference>
<keyword evidence="1" id="KW-0540">Nuclease</keyword>
<evidence type="ECO:0000313" key="1">
    <source>
        <dbReference type="EMBL" id="MBM6819327.1"/>
    </source>
</evidence>
<name>A0ABS2FGB5_9CLOT</name>
<dbReference type="Proteomes" id="UP000767334">
    <property type="component" value="Unassembled WGS sequence"/>
</dbReference>
<dbReference type="PIRSF" id="PIRSF003109">
    <property type="entry name" value="McrC"/>
    <property type="match status" value="1"/>
</dbReference>
<keyword evidence="1" id="KW-0255">Endonuclease</keyword>
<dbReference type="Pfam" id="PF10117">
    <property type="entry name" value="McrBC"/>
    <property type="match status" value="1"/>
</dbReference>
<proteinExistence type="predicted"/>
<gene>
    <name evidence="1" type="ORF">H6A19_08255</name>
</gene>
<dbReference type="GO" id="GO:0004519">
    <property type="term" value="F:endonuclease activity"/>
    <property type="evidence" value="ECO:0007669"/>
    <property type="project" value="UniProtKB-KW"/>
</dbReference>
<organism evidence="1 2">
    <name type="scientific">Clostridium saudiense</name>
    <dbReference type="NCBI Taxonomy" id="1414720"/>
    <lineage>
        <taxon>Bacteria</taxon>
        <taxon>Bacillati</taxon>
        <taxon>Bacillota</taxon>
        <taxon>Clostridia</taxon>
        <taxon>Eubacteriales</taxon>
        <taxon>Clostridiaceae</taxon>
        <taxon>Clostridium</taxon>
    </lineage>
</organism>
<evidence type="ECO:0000313" key="2">
    <source>
        <dbReference type="Proteomes" id="UP000767334"/>
    </source>
</evidence>
<reference evidence="1 2" key="1">
    <citation type="journal article" date="2021" name="Sci. Rep.">
        <title>The distribution of antibiotic resistance genes in chicken gut microbiota commensals.</title>
        <authorList>
            <person name="Juricova H."/>
            <person name="Matiasovicova J."/>
            <person name="Kubasova T."/>
            <person name="Cejkova D."/>
            <person name="Rychlik I."/>
        </authorList>
    </citation>
    <scope>NUCLEOTIDE SEQUENCE [LARGE SCALE GENOMIC DNA]</scope>
    <source>
        <strain evidence="1 2">An435</strain>
    </source>
</reference>
<comment type="caution">
    <text evidence="1">The sequence shown here is derived from an EMBL/GenBank/DDBJ whole genome shotgun (WGS) entry which is preliminary data.</text>
</comment>
<protein>
    <submittedName>
        <fullName evidence="1">Restriction endonuclease</fullName>
    </submittedName>
</protein>
<accession>A0ABS2FGB5</accession>
<dbReference type="PANTHER" id="PTHR38733">
    <property type="entry name" value="PROTEIN MCRC"/>
    <property type="match status" value="1"/>
</dbReference>